<dbReference type="PANTHER" id="PTHR30537">
    <property type="entry name" value="HTH-TYPE TRANSCRIPTIONAL REGULATOR"/>
    <property type="match status" value="1"/>
</dbReference>
<proteinExistence type="inferred from homology"/>
<organism evidence="6 7">
    <name type="scientific">Chitinimonas arctica</name>
    <dbReference type="NCBI Taxonomy" id="2594795"/>
    <lineage>
        <taxon>Bacteria</taxon>
        <taxon>Pseudomonadati</taxon>
        <taxon>Pseudomonadota</taxon>
        <taxon>Betaproteobacteria</taxon>
        <taxon>Neisseriales</taxon>
        <taxon>Chitinibacteraceae</taxon>
        <taxon>Chitinimonas</taxon>
    </lineage>
</organism>
<keyword evidence="3" id="KW-0238">DNA-binding</keyword>
<dbReference type="Pfam" id="PF03466">
    <property type="entry name" value="LysR_substrate"/>
    <property type="match status" value="1"/>
</dbReference>
<evidence type="ECO:0000313" key="7">
    <source>
        <dbReference type="Proteomes" id="UP000317550"/>
    </source>
</evidence>
<evidence type="ECO:0000256" key="1">
    <source>
        <dbReference type="ARBA" id="ARBA00009437"/>
    </source>
</evidence>
<dbReference type="GO" id="GO:0006351">
    <property type="term" value="P:DNA-templated transcription"/>
    <property type="evidence" value="ECO:0007669"/>
    <property type="project" value="TreeGrafter"/>
</dbReference>
<reference evidence="7" key="1">
    <citation type="submission" date="2019-07" db="EMBL/GenBank/DDBJ databases">
        <title>Chitinimonas sp. nov., isolated from Ny-Alesund, arctica soil.</title>
        <authorList>
            <person name="Xu Q."/>
            <person name="Peng F."/>
        </authorList>
    </citation>
    <scope>NUCLEOTIDE SEQUENCE [LARGE SCALE GENOMIC DNA]</scope>
    <source>
        <strain evidence="7">R3-44</strain>
    </source>
</reference>
<dbReference type="Gene3D" id="1.10.10.10">
    <property type="entry name" value="Winged helix-like DNA-binding domain superfamily/Winged helix DNA-binding domain"/>
    <property type="match status" value="1"/>
</dbReference>
<dbReference type="InterPro" id="IPR036388">
    <property type="entry name" value="WH-like_DNA-bd_sf"/>
</dbReference>
<dbReference type="Gene3D" id="3.40.190.290">
    <property type="match status" value="1"/>
</dbReference>
<keyword evidence="2" id="KW-0805">Transcription regulation</keyword>
<keyword evidence="7" id="KW-1185">Reference proteome</keyword>
<protein>
    <submittedName>
        <fullName evidence="6">LysR family transcriptional regulator</fullName>
    </submittedName>
</protein>
<dbReference type="InterPro" id="IPR000847">
    <property type="entry name" value="LysR_HTH_N"/>
</dbReference>
<dbReference type="InterPro" id="IPR036390">
    <property type="entry name" value="WH_DNA-bd_sf"/>
</dbReference>
<dbReference type="Pfam" id="PF00126">
    <property type="entry name" value="HTH_1"/>
    <property type="match status" value="1"/>
</dbReference>
<evidence type="ECO:0000256" key="2">
    <source>
        <dbReference type="ARBA" id="ARBA00023015"/>
    </source>
</evidence>
<sequence length="298" mass="33185">MDRIHAMQIFVRVAESGGFTRAADLLQLPRATVSMAVQQLEAQLGVRLLQRTTRRVQLTQDGTAYLERCQRLLGDFEETEALFRQAGRMPAGRLRVDVPGRIGRLLIAPALPGFFARYPDISLELGVSDRPVDLVREGVDCVVRVGELHDSGLVARRLGLLEQGNYASPAYLARYGTPKRLTDLSAHLAVHYISPANGRVLEWEYLEEGMRKTLAMNGRVAANHAETYIACAIAGQGLIQVPRHDMHAHVAAGELQEVLPEWTAPPMPISVCYPHRRHLSRRVQAFVDWMAELLTAAR</sequence>
<dbReference type="FunFam" id="3.40.190.290:FF:000001">
    <property type="entry name" value="Transcriptional regulator, LysR family"/>
    <property type="match status" value="1"/>
</dbReference>
<dbReference type="RefSeq" id="WP_144277608.1">
    <property type="nucleotide sequence ID" value="NZ_CP041730.1"/>
</dbReference>
<dbReference type="PANTHER" id="PTHR30537:SF72">
    <property type="entry name" value="LYSR FAMILY TRANSCRIPTIONAL REGULATOR"/>
    <property type="match status" value="1"/>
</dbReference>
<comment type="similarity">
    <text evidence="1">Belongs to the LysR transcriptional regulatory family.</text>
</comment>
<evidence type="ECO:0000259" key="5">
    <source>
        <dbReference type="PROSITE" id="PS50931"/>
    </source>
</evidence>
<dbReference type="InterPro" id="IPR005119">
    <property type="entry name" value="LysR_subst-bd"/>
</dbReference>
<gene>
    <name evidence="6" type="ORF">FNU76_07465</name>
</gene>
<feature type="domain" description="HTH lysR-type" evidence="5">
    <location>
        <begin position="1"/>
        <end position="59"/>
    </location>
</feature>
<dbReference type="Proteomes" id="UP000317550">
    <property type="component" value="Chromosome"/>
</dbReference>
<dbReference type="FunFam" id="1.10.10.10:FF:000001">
    <property type="entry name" value="LysR family transcriptional regulator"/>
    <property type="match status" value="1"/>
</dbReference>
<dbReference type="GO" id="GO:0043565">
    <property type="term" value="F:sequence-specific DNA binding"/>
    <property type="evidence" value="ECO:0007669"/>
    <property type="project" value="TreeGrafter"/>
</dbReference>
<dbReference type="AlphaFoldDB" id="A0A516SDI6"/>
<dbReference type="KEGG" id="cari:FNU76_07465"/>
<dbReference type="CDD" id="cd08472">
    <property type="entry name" value="PBP2_CrgA_like_3"/>
    <property type="match status" value="1"/>
</dbReference>
<evidence type="ECO:0000256" key="4">
    <source>
        <dbReference type="ARBA" id="ARBA00023163"/>
    </source>
</evidence>
<dbReference type="OrthoDB" id="3636008at2"/>
<dbReference type="SUPFAM" id="SSF53850">
    <property type="entry name" value="Periplasmic binding protein-like II"/>
    <property type="match status" value="1"/>
</dbReference>
<dbReference type="GO" id="GO:0003700">
    <property type="term" value="F:DNA-binding transcription factor activity"/>
    <property type="evidence" value="ECO:0007669"/>
    <property type="project" value="InterPro"/>
</dbReference>
<evidence type="ECO:0000313" key="6">
    <source>
        <dbReference type="EMBL" id="QDQ26209.1"/>
    </source>
</evidence>
<dbReference type="SUPFAM" id="SSF46785">
    <property type="entry name" value="Winged helix' DNA-binding domain"/>
    <property type="match status" value="1"/>
</dbReference>
<name>A0A516SDI6_9NEIS</name>
<keyword evidence="4" id="KW-0804">Transcription</keyword>
<dbReference type="PROSITE" id="PS50931">
    <property type="entry name" value="HTH_LYSR"/>
    <property type="match status" value="1"/>
</dbReference>
<evidence type="ECO:0000256" key="3">
    <source>
        <dbReference type="ARBA" id="ARBA00023125"/>
    </source>
</evidence>
<accession>A0A516SDI6</accession>
<dbReference type="EMBL" id="CP041730">
    <property type="protein sequence ID" value="QDQ26209.1"/>
    <property type="molecule type" value="Genomic_DNA"/>
</dbReference>
<dbReference type="InterPro" id="IPR058163">
    <property type="entry name" value="LysR-type_TF_proteobact-type"/>
</dbReference>